<organism evidence="2 3">
    <name type="scientific">Dendrobium thyrsiflorum</name>
    <name type="common">Pinecone-like raceme dendrobium</name>
    <name type="synonym">Orchid</name>
    <dbReference type="NCBI Taxonomy" id="117978"/>
    <lineage>
        <taxon>Eukaryota</taxon>
        <taxon>Viridiplantae</taxon>
        <taxon>Streptophyta</taxon>
        <taxon>Embryophyta</taxon>
        <taxon>Tracheophyta</taxon>
        <taxon>Spermatophyta</taxon>
        <taxon>Magnoliopsida</taxon>
        <taxon>Liliopsida</taxon>
        <taxon>Asparagales</taxon>
        <taxon>Orchidaceae</taxon>
        <taxon>Epidendroideae</taxon>
        <taxon>Malaxideae</taxon>
        <taxon>Dendrobiinae</taxon>
        <taxon>Dendrobium</taxon>
    </lineage>
</organism>
<feature type="compositionally biased region" description="Basic residues" evidence="1">
    <location>
        <begin position="78"/>
        <end position="92"/>
    </location>
</feature>
<feature type="compositionally biased region" description="Low complexity" evidence="1">
    <location>
        <begin position="62"/>
        <end position="72"/>
    </location>
</feature>
<accession>A0ABD0UAL6</accession>
<feature type="region of interest" description="Disordered" evidence="1">
    <location>
        <begin position="61"/>
        <end position="117"/>
    </location>
</feature>
<name>A0ABD0UAL6_DENTH</name>
<gene>
    <name evidence="2" type="ORF">M5K25_020650</name>
</gene>
<proteinExistence type="predicted"/>
<dbReference type="Proteomes" id="UP001552299">
    <property type="component" value="Unassembled WGS sequence"/>
</dbReference>
<evidence type="ECO:0000256" key="1">
    <source>
        <dbReference type="SAM" id="MobiDB-lite"/>
    </source>
</evidence>
<reference evidence="2 3" key="1">
    <citation type="journal article" date="2024" name="Plant Biotechnol. J.">
        <title>Dendrobium thyrsiflorum genome and its molecular insights into genes involved in important horticultural traits.</title>
        <authorList>
            <person name="Chen B."/>
            <person name="Wang J.Y."/>
            <person name="Zheng P.J."/>
            <person name="Li K.L."/>
            <person name="Liang Y.M."/>
            <person name="Chen X.F."/>
            <person name="Zhang C."/>
            <person name="Zhao X."/>
            <person name="He X."/>
            <person name="Zhang G.Q."/>
            <person name="Liu Z.J."/>
            <person name="Xu Q."/>
        </authorList>
    </citation>
    <scope>NUCLEOTIDE SEQUENCE [LARGE SCALE GENOMIC DNA]</scope>
    <source>
        <strain evidence="2">GZMU011</strain>
    </source>
</reference>
<protein>
    <submittedName>
        <fullName evidence="2">Uncharacterized protein</fullName>
    </submittedName>
</protein>
<dbReference type="AlphaFoldDB" id="A0ABD0UAL6"/>
<sequence>MKVTFSLSCHLVGSFVAIRLRSLEDVPLQSDRKLQHFERKQRREFARCEVVLILCAATEKASPSCPFSSPTFSDDHHHHAHHHQHHHHHSHEHNHDHGDSQSRKLPEELEEEDLVQGKPSRAVVDCLAVFG</sequence>
<comment type="caution">
    <text evidence="2">The sequence shown here is derived from an EMBL/GenBank/DDBJ whole genome shotgun (WGS) entry which is preliminary data.</text>
</comment>
<feature type="compositionally biased region" description="Basic and acidic residues" evidence="1">
    <location>
        <begin position="93"/>
        <end position="107"/>
    </location>
</feature>
<evidence type="ECO:0000313" key="3">
    <source>
        <dbReference type="Proteomes" id="UP001552299"/>
    </source>
</evidence>
<evidence type="ECO:0000313" key="2">
    <source>
        <dbReference type="EMBL" id="KAL0909753.1"/>
    </source>
</evidence>
<keyword evidence="3" id="KW-1185">Reference proteome</keyword>
<dbReference type="EMBL" id="JANQDX010000016">
    <property type="protein sequence ID" value="KAL0909753.1"/>
    <property type="molecule type" value="Genomic_DNA"/>
</dbReference>